<proteinExistence type="predicted"/>
<evidence type="ECO:0000256" key="1">
    <source>
        <dbReference type="SAM" id="MobiDB-lite"/>
    </source>
</evidence>
<accession>I1QYR0</accession>
<dbReference type="AlphaFoldDB" id="I1QYR0"/>
<dbReference type="HOGENOM" id="CLU_618771_0_0_1"/>
<feature type="compositionally biased region" description="Acidic residues" evidence="1">
    <location>
        <begin position="350"/>
        <end position="363"/>
    </location>
</feature>
<organism evidence="2 3">
    <name type="scientific">Oryza glaberrima</name>
    <name type="common">African rice</name>
    <dbReference type="NCBI Taxonomy" id="4538"/>
    <lineage>
        <taxon>Eukaryota</taxon>
        <taxon>Viridiplantae</taxon>
        <taxon>Streptophyta</taxon>
        <taxon>Embryophyta</taxon>
        <taxon>Tracheophyta</taxon>
        <taxon>Spermatophyta</taxon>
        <taxon>Magnoliopsida</taxon>
        <taxon>Liliopsida</taxon>
        <taxon>Poales</taxon>
        <taxon>Poaceae</taxon>
        <taxon>BOP clade</taxon>
        <taxon>Oryzoideae</taxon>
        <taxon>Oryzeae</taxon>
        <taxon>Oryzinae</taxon>
        <taxon>Oryza</taxon>
    </lineage>
</organism>
<dbReference type="PANTHER" id="PTHR47186">
    <property type="entry name" value="LEUCINE-RICH REPEAT-CONTAINING PROTEIN 57"/>
    <property type="match status" value="1"/>
</dbReference>
<keyword evidence="3" id="KW-1185">Reference proteome</keyword>
<dbReference type="EnsemblPlants" id="ORGLA11G0065200.1">
    <property type="protein sequence ID" value="ORGLA11G0065200.1"/>
    <property type="gene ID" value="ORGLA11G0065200"/>
</dbReference>
<evidence type="ECO:0000313" key="2">
    <source>
        <dbReference type="EnsemblPlants" id="ORGLA11G0065200.1"/>
    </source>
</evidence>
<feature type="region of interest" description="Disordered" evidence="1">
    <location>
        <begin position="349"/>
        <end position="384"/>
    </location>
</feature>
<dbReference type="Gramene" id="ORGLA11G0065200.1">
    <property type="protein sequence ID" value="ORGLA11G0065200.1"/>
    <property type="gene ID" value="ORGLA11G0065200"/>
</dbReference>
<dbReference type="InterPro" id="IPR008480">
    <property type="entry name" value="DUF761_pln"/>
</dbReference>
<reference evidence="2 3" key="2">
    <citation type="submission" date="2018-04" db="EMBL/GenBank/DDBJ databases">
        <title>OglaRS2 (Oryza glaberrima Reference Sequence Version 2).</title>
        <authorList>
            <person name="Zhang J."/>
            <person name="Kudrna D."/>
            <person name="Lee S."/>
            <person name="Talag J."/>
            <person name="Rajasekar S."/>
            <person name="Wing R.A."/>
        </authorList>
    </citation>
    <scope>NUCLEOTIDE SEQUENCE [LARGE SCALE GENOMIC DNA]</scope>
    <source>
        <strain evidence="2 3">cv. IRGC 96717</strain>
    </source>
</reference>
<protein>
    <submittedName>
        <fullName evidence="2">Uncharacterized protein</fullName>
    </submittedName>
</protein>
<dbReference type="InterPro" id="IPR032675">
    <property type="entry name" value="LRR_dom_sf"/>
</dbReference>
<dbReference type="Proteomes" id="UP000007306">
    <property type="component" value="Chromosome 11"/>
</dbReference>
<reference evidence="2" key="1">
    <citation type="submission" date="2015-06" db="UniProtKB">
        <authorList>
            <consortium name="EnsemblPlants"/>
        </authorList>
    </citation>
    <scope>IDENTIFICATION</scope>
</reference>
<evidence type="ECO:0000313" key="3">
    <source>
        <dbReference type="Proteomes" id="UP000007306"/>
    </source>
</evidence>
<dbReference type="PANTHER" id="PTHR47186:SF3">
    <property type="entry name" value="OS09G0267800 PROTEIN"/>
    <property type="match status" value="1"/>
</dbReference>
<sequence length="443" mass="50079">MANLHRLKLGFNAHKGEKYDNILVGIEHLLNLKKIAVRIGGAAEAKESDRMAAEAALKEAIRKHLMFLDDLDIARVECVKEEYKCIKKKHKIKIEDSISEKNGDSKKQHSVEKKAVWGKTMKNIADSGVFPEDYTMSREQRIAEGFVVGIEKCRAEDAAERIIRNVPVGYGELGRVSISKIQDHLPELAPRAVQNEKFGSSNDLSIMIQIDKYARLPSYEWRDTDISKLNFRLLRASILLEAVTARCHLLDLILIGSNNITVLDLGRSTITKLPASIECLPNLQYLRLRGTPLKSLSEVIVKMPTTRVLDIKNTKTEELPQGILRMKKLSYLRNIQVFMGKMQTLAETVQDSDDLSDETEGIADDDKGEFSTRANASTPKVDEDEVDRRANNFIARFRKQIRIRNSGFAKKERSIDDDCGYEISMSANSPRKKSMSEVDDNEN</sequence>
<dbReference type="eggNOG" id="KOG4658">
    <property type="taxonomic scope" value="Eukaryota"/>
</dbReference>
<dbReference type="SUPFAM" id="SSF52047">
    <property type="entry name" value="RNI-like"/>
    <property type="match status" value="1"/>
</dbReference>
<dbReference type="Gene3D" id="3.80.10.10">
    <property type="entry name" value="Ribonuclease Inhibitor"/>
    <property type="match status" value="1"/>
</dbReference>
<name>I1QYR0_ORYGL</name>
<dbReference type="Pfam" id="PF05553">
    <property type="entry name" value="DUF761"/>
    <property type="match status" value="1"/>
</dbReference>
<feature type="region of interest" description="Disordered" evidence="1">
    <location>
        <begin position="421"/>
        <end position="443"/>
    </location>
</feature>